<evidence type="ECO:0000313" key="10">
    <source>
        <dbReference type="EMBL" id="KIX96377.1"/>
    </source>
</evidence>
<evidence type="ECO:0000256" key="8">
    <source>
        <dbReference type="SAM" id="Phobius"/>
    </source>
</evidence>
<dbReference type="OrthoDB" id="6133115at2759"/>
<reference evidence="10 11" key="1">
    <citation type="submission" date="2015-01" db="EMBL/GenBank/DDBJ databases">
        <title>The Genome Sequence of Fonsecaea multimorphosa CBS 102226.</title>
        <authorList>
            <consortium name="The Broad Institute Genomics Platform"/>
            <person name="Cuomo C."/>
            <person name="de Hoog S."/>
            <person name="Gorbushina A."/>
            <person name="Stielow B."/>
            <person name="Teixiera M."/>
            <person name="Abouelleil A."/>
            <person name="Chapman S.B."/>
            <person name="Priest M."/>
            <person name="Young S.K."/>
            <person name="Wortman J."/>
            <person name="Nusbaum C."/>
            <person name="Birren B."/>
        </authorList>
    </citation>
    <scope>NUCLEOTIDE SEQUENCE [LARGE SCALE GENOMIC DNA]</scope>
    <source>
        <strain evidence="10 11">CBS 102226</strain>
    </source>
</reference>
<evidence type="ECO:0000313" key="11">
    <source>
        <dbReference type="Proteomes" id="UP000053411"/>
    </source>
</evidence>
<feature type="transmembrane region" description="Helical" evidence="8">
    <location>
        <begin position="355"/>
        <end position="375"/>
    </location>
</feature>
<feature type="transmembrane region" description="Helical" evidence="8">
    <location>
        <begin position="201"/>
        <end position="223"/>
    </location>
</feature>
<dbReference type="PANTHER" id="PTHR48022:SF10">
    <property type="entry name" value="MAJOR FACILITATOR SUPERFAMILY (MFS) PROFILE DOMAIN-CONTAINING PROTEIN"/>
    <property type="match status" value="1"/>
</dbReference>
<dbReference type="InterPro" id="IPR003663">
    <property type="entry name" value="Sugar/inositol_transpt"/>
</dbReference>
<dbReference type="VEuPathDB" id="FungiDB:Z520_07643"/>
<dbReference type="RefSeq" id="XP_016630500.1">
    <property type="nucleotide sequence ID" value="XM_016778140.1"/>
</dbReference>
<feature type="domain" description="Major facilitator superfamily (MFS) profile" evidence="9">
    <location>
        <begin position="36"/>
        <end position="481"/>
    </location>
</feature>
<dbReference type="InterPro" id="IPR005829">
    <property type="entry name" value="Sugar_transporter_CS"/>
</dbReference>
<dbReference type="NCBIfam" id="TIGR00879">
    <property type="entry name" value="SP"/>
    <property type="match status" value="1"/>
</dbReference>
<keyword evidence="3 7" id="KW-0813">Transport</keyword>
<feature type="transmembrane region" description="Helical" evidence="8">
    <location>
        <begin position="387"/>
        <end position="410"/>
    </location>
</feature>
<proteinExistence type="inferred from homology"/>
<protein>
    <recommendedName>
        <fullName evidence="9">Major facilitator superfamily (MFS) profile domain-containing protein</fullName>
    </recommendedName>
</protein>
<dbReference type="PROSITE" id="PS00217">
    <property type="entry name" value="SUGAR_TRANSPORT_2"/>
    <property type="match status" value="1"/>
</dbReference>
<evidence type="ECO:0000256" key="2">
    <source>
        <dbReference type="ARBA" id="ARBA00010992"/>
    </source>
</evidence>
<dbReference type="SUPFAM" id="SSF103473">
    <property type="entry name" value="MFS general substrate transporter"/>
    <property type="match status" value="1"/>
</dbReference>
<dbReference type="PANTHER" id="PTHR48022">
    <property type="entry name" value="PLASTIDIC GLUCOSE TRANSPORTER 4"/>
    <property type="match status" value="1"/>
</dbReference>
<evidence type="ECO:0000256" key="5">
    <source>
        <dbReference type="ARBA" id="ARBA00022989"/>
    </source>
</evidence>
<dbReference type="InterPro" id="IPR050360">
    <property type="entry name" value="MFS_Sugar_Transporters"/>
</dbReference>
<dbReference type="AlphaFoldDB" id="A0A0D2JSF2"/>
<name>A0A0D2JSF2_9EURO</name>
<organism evidence="10 11">
    <name type="scientific">Fonsecaea multimorphosa CBS 102226</name>
    <dbReference type="NCBI Taxonomy" id="1442371"/>
    <lineage>
        <taxon>Eukaryota</taxon>
        <taxon>Fungi</taxon>
        <taxon>Dikarya</taxon>
        <taxon>Ascomycota</taxon>
        <taxon>Pezizomycotina</taxon>
        <taxon>Eurotiomycetes</taxon>
        <taxon>Chaetothyriomycetidae</taxon>
        <taxon>Chaetothyriales</taxon>
        <taxon>Herpotrichiellaceae</taxon>
        <taxon>Fonsecaea</taxon>
    </lineage>
</organism>
<dbReference type="FunFam" id="1.20.1250.20:FF:000078">
    <property type="entry name" value="MFS maltose transporter, putative"/>
    <property type="match status" value="1"/>
</dbReference>
<dbReference type="InterPro" id="IPR005828">
    <property type="entry name" value="MFS_sugar_transport-like"/>
</dbReference>
<dbReference type="Pfam" id="PF00083">
    <property type="entry name" value="Sugar_tr"/>
    <property type="match status" value="1"/>
</dbReference>
<feature type="transmembrane region" description="Helical" evidence="8">
    <location>
        <begin position="293"/>
        <end position="317"/>
    </location>
</feature>
<evidence type="ECO:0000256" key="7">
    <source>
        <dbReference type="RuleBase" id="RU003346"/>
    </source>
</evidence>
<accession>A0A0D2JSF2</accession>
<keyword evidence="4 8" id="KW-0812">Transmembrane</keyword>
<keyword evidence="5 8" id="KW-1133">Transmembrane helix</keyword>
<feature type="transmembrane region" description="Helical" evidence="8">
    <location>
        <begin position="422"/>
        <end position="447"/>
    </location>
</feature>
<dbReference type="GO" id="GO:0016020">
    <property type="term" value="C:membrane"/>
    <property type="evidence" value="ECO:0007669"/>
    <property type="project" value="UniProtKB-SubCell"/>
</dbReference>
<dbReference type="InterPro" id="IPR036259">
    <property type="entry name" value="MFS_trans_sf"/>
</dbReference>
<evidence type="ECO:0000256" key="3">
    <source>
        <dbReference type="ARBA" id="ARBA00022448"/>
    </source>
</evidence>
<evidence type="ECO:0000259" key="9">
    <source>
        <dbReference type="PROSITE" id="PS50850"/>
    </source>
</evidence>
<evidence type="ECO:0000256" key="1">
    <source>
        <dbReference type="ARBA" id="ARBA00004141"/>
    </source>
</evidence>
<dbReference type="PROSITE" id="PS50850">
    <property type="entry name" value="MFS"/>
    <property type="match status" value="1"/>
</dbReference>
<dbReference type="GeneID" id="27713389"/>
<sequence>MPPASVTDVQASVELQATREGVRDHSIRANWRIMAVTLYMGISLFEYGFDKGAIAGFQAMPGFLQVFGYQTPAGQWAIHTGPQQIISSFMILGAFVGSLITGPIGAHLCRRYSLMMGCLLMIVCVVIMIVTTSLGALYFSRFLIGVANGFLLNFSMVYLQECAPAHLRGVCFGVVTSWIAIGTTIGMVINNSTAEMLSRGAYQIPLYACFAPPVILLFTLPFLPESPRWLLHHHRPDEALRSLRFFRAGAYDELALNQEFEAMKEIAEREAETQKDWRLIFELFRHHNLRRTVICVGVGTANAGVGAMFILAFGTYFFQIAEVGDPFKWIITTNCVGLAGLFLTWFVVTRIGRRAIVLTGCIICTLCMLIMAAVYSVPGVSQTGSGIALVILVSIYVFGFNFGLEPYVYLIAGELPAQNLRAYTMGLSSAISFAFAWLCAFTTPYYINPTALNWGPKYGYIWFGSGVVVCIFIYFMLPEIRGRTLEEIDEMFRNKVPTKDFPNYVCVETEEAKRRGLRNVMGAEKPDVAQVEVVAVESHY</sequence>
<evidence type="ECO:0000256" key="6">
    <source>
        <dbReference type="ARBA" id="ARBA00023136"/>
    </source>
</evidence>
<keyword evidence="6 8" id="KW-0472">Membrane</keyword>
<dbReference type="InterPro" id="IPR020846">
    <property type="entry name" value="MFS_dom"/>
</dbReference>
<gene>
    <name evidence="10" type="ORF">Z520_07643</name>
</gene>
<feature type="transmembrane region" description="Helical" evidence="8">
    <location>
        <begin position="138"/>
        <end position="158"/>
    </location>
</feature>
<feature type="transmembrane region" description="Helical" evidence="8">
    <location>
        <begin position="329"/>
        <end position="348"/>
    </location>
</feature>
<keyword evidence="11" id="KW-1185">Reference proteome</keyword>
<feature type="transmembrane region" description="Helical" evidence="8">
    <location>
        <begin position="112"/>
        <end position="132"/>
    </location>
</feature>
<dbReference type="EMBL" id="KN848077">
    <property type="protein sequence ID" value="KIX96377.1"/>
    <property type="molecule type" value="Genomic_DNA"/>
</dbReference>
<comment type="similarity">
    <text evidence="2 7">Belongs to the major facilitator superfamily. Sugar transporter (TC 2.A.1.1) family.</text>
</comment>
<dbReference type="Proteomes" id="UP000053411">
    <property type="component" value="Unassembled WGS sequence"/>
</dbReference>
<comment type="subcellular location">
    <subcellularLocation>
        <location evidence="1">Membrane</location>
        <topology evidence="1">Multi-pass membrane protein</topology>
    </subcellularLocation>
</comment>
<feature type="transmembrane region" description="Helical" evidence="8">
    <location>
        <begin position="85"/>
        <end position="105"/>
    </location>
</feature>
<evidence type="ECO:0000256" key="4">
    <source>
        <dbReference type="ARBA" id="ARBA00022692"/>
    </source>
</evidence>
<dbReference type="GO" id="GO:0005351">
    <property type="term" value="F:carbohydrate:proton symporter activity"/>
    <property type="evidence" value="ECO:0007669"/>
    <property type="project" value="TreeGrafter"/>
</dbReference>
<feature type="transmembrane region" description="Helical" evidence="8">
    <location>
        <begin position="170"/>
        <end position="189"/>
    </location>
</feature>
<dbReference type="Gene3D" id="1.20.1250.20">
    <property type="entry name" value="MFS general substrate transporter like domains"/>
    <property type="match status" value="1"/>
</dbReference>
<feature type="transmembrane region" description="Helical" evidence="8">
    <location>
        <begin position="459"/>
        <end position="477"/>
    </location>
</feature>